<evidence type="ECO:0000256" key="4">
    <source>
        <dbReference type="ARBA" id="ARBA00023163"/>
    </source>
</evidence>
<evidence type="ECO:0000256" key="3">
    <source>
        <dbReference type="ARBA" id="ARBA00023125"/>
    </source>
</evidence>
<keyword evidence="7" id="KW-1185">Reference proteome</keyword>
<comment type="caution">
    <text evidence="6">The sequence shown here is derived from an EMBL/GenBank/DDBJ whole genome shotgun (WGS) entry which is preliminary data.</text>
</comment>
<dbReference type="GO" id="GO:0032993">
    <property type="term" value="C:protein-DNA complex"/>
    <property type="evidence" value="ECO:0007669"/>
    <property type="project" value="TreeGrafter"/>
</dbReference>
<organism evidence="6 7">
    <name type="scientific">Noviherbaspirillum sedimenti</name>
    <dbReference type="NCBI Taxonomy" id="2320865"/>
    <lineage>
        <taxon>Bacteria</taxon>
        <taxon>Pseudomonadati</taxon>
        <taxon>Pseudomonadota</taxon>
        <taxon>Betaproteobacteria</taxon>
        <taxon>Burkholderiales</taxon>
        <taxon>Oxalobacteraceae</taxon>
        <taxon>Noviherbaspirillum</taxon>
    </lineage>
</organism>
<keyword evidence="2" id="KW-0805">Transcription regulation</keyword>
<sequence length="298" mass="33141">MEFRHLKYFIAVAEELHFGRAAVALHISQPPLTRQIQQLEEAIGVQLFIRTPKGVELTQAGELLLQEGKNLYSLIEQTVERTRRAGQGNLGRIDIAIFGSGTLDVIPKLLLRFRTIYPDVNVVLHTMVKSEQINALRQRRITVGFNRLLEPYPDIRSEPVTTEPIVVAVSTQHPLAEEEEIELQALKNEPMVLFPTGARPNFIDKVMDLCRGEGFLPIASQSVGDAVTGIALVASGFGISLVPKSATTLQLPGVVYRPLKNAPNAVVDLSCIYRHDDESPILKAFLEVVRSFHNESMF</sequence>
<dbReference type="PROSITE" id="PS50931">
    <property type="entry name" value="HTH_LYSR"/>
    <property type="match status" value="1"/>
</dbReference>
<name>A0A3A3G4A7_9BURK</name>
<dbReference type="PANTHER" id="PTHR30346">
    <property type="entry name" value="TRANSCRIPTIONAL DUAL REGULATOR HCAR-RELATED"/>
    <property type="match status" value="1"/>
</dbReference>
<proteinExistence type="inferred from homology"/>
<dbReference type="Gene3D" id="3.40.190.10">
    <property type="entry name" value="Periplasmic binding protein-like II"/>
    <property type="match status" value="2"/>
</dbReference>
<dbReference type="InterPro" id="IPR000847">
    <property type="entry name" value="LysR_HTH_N"/>
</dbReference>
<dbReference type="SUPFAM" id="SSF53850">
    <property type="entry name" value="Periplasmic binding protein-like II"/>
    <property type="match status" value="1"/>
</dbReference>
<feature type="domain" description="HTH lysR-type" evidence="5">
    <location>
        <begin position="1"/>
        <end position="58"/>
    </location>
</feature>
<dbReference type="FunFam" id="1.10.10.10:FF:000001">
    <property type="entry name" value="LysR family transcriptional regulator"/>
    <property type="match status" value="1"/>
</dbReference>
<dbReference type="CDD" id="cd08446">
    <property type="entry name" value="PBP2_Chlorocatechol"/>
    <property type="match status" value="1"/>
</dbReference>
<dbReference type="InterPro" id="IPR036390">
    <property type="entry name" value="WH_DNA-bd_sf"/>
</dbReference>
<evidence type="ECO:0000256" key="1">
    <source>
        <dbReference type="ARBA" id="ARBA00009437"/>
    </source>
</evidence>
<evidence type="ECO:0000259" key="5">
    <source>
        <dbReference type="PROSITE" id="PS50931"/>
    </source>
</evidence>
<comment type="similarity">
    <text evidence="1">Belongs to the LysR transcriptional regulatory family.</text>
</comment>
<evidence type="ECO:0000313" key="6">
    <source>
        <dbReference type="EMBL" id="RJG02495.1"/>
    </source>
</evidence>
<dbReference type="SUPFAM" id="SSF46785">
    <property type="entry name" value="Winged helix' DNA-binding domain"/>
    <property type="match status" value="1"/>
</dbReference>
<dbReference type="PRINTS" id="PR00039">
    <property type="entry name" value="HTHLYSR"/>
</dbReference>
<accession>A0A3A3G4A7</accession>
<evidence type="ECO:0000313" key="7">
    <source>
        <dbReference type="Proteomes" id="UP000266327"/>
    </source>
</evidence>
<evidence type="ECO:0000256" key="2">
    <source>
        <dbReference type="ARBA" id="ARBA00023015"/>
    </source>
</evidence>
<dbReference type="InterPro" id="IPR005119">
    <property type="entry name" value="LysR_subst-bd"/>
</dbReference>
<dbReference type="PANTHER" id="PTHR30346:SF0">
    <property type="entry name" value="HCA OPERON TRANSCRIPTIONAL ACTIVATOR HCAR"/>
    <property type="match status" value="1"/>
</dbReference>
<protein>
    <submittedName>
        <fullName evidence="6">LysR family transcriptional regulator</fullName>
    </submittedName>
</protein>
<keyword evidence="4" id="KW-0804">Transcription</keyword>
<dbReference type="EMBL" id="QYUQ01000002">
    <property type="protein sequence ID" value="RJG02495.1"/>
    <property type="molecule type" value="Genomic_DNA"/>
</dbReference>
<gene>
    <name evidence="6" type="ORF">D3878_13670</name>
</gene>
<dbReference type="AlphaFoldDB" id="A0A3A3G4A7"/>
<dbReference type="InterPro" id="IPR036388">
    <property type="entry name" value="WH-like_DNA-bd_sf"/>
</dbReference>
<dbReference type="GO" id="GO:0003677">
    <property type="term" value="F:DNA binding"/>
    <property type="evidence" value="ECO:0007669"/>
    <property type="project" value="UniProtKB-KW"/>
</dbReference>
<dbReference type="Gene3D" id="1.10.10.10">
    <property type="entry name" value="Winged helix-like DNA-binding domain superfamily/Winged helix DNA-binding domain"/>
    <property type="match status" value="1"/>
</dbReference>
<dbReference type="Pfam" id="PF00126">
    <property type="entry name" value="HTH_1"/>
    <property type="match status" value="1"/>
</dbReference>
<dbReference type="RefSeq" id="WP_119785996.1">
    <property type="nucleotide sequence ID" value="NZ_QYUQ01000002.1"/>
</dbReference>
<dbReference type="OrthoDB" id="8807047at2"/>
<keyword evidence="3" id="KW-0238">DNA-binding</keyword>
<dbReference type="Pfam" id="PF03466">
    <property type="entry name" value="LysR_substrate"/>
    <property type="match status" value="1"/>
</dbReference>
<reference evidence="7" key="1">
    <citation type="submission" date="2018-09" db="EMBL/GenBank/DDBJ databases">
        <authorList>
            <person name="Zhu H."/>
        </authorList>
    </citation>
    <scope>NUCLEOTIDE SEQUENCE [LARGE SCALE GENOMIC DNA]</scope>
    <source>
        <strain evidence="7">K1S02-23</strain>
    </source>
</reference>
<dbReference type="Proteomes" id="UP000266327">
    <property type="component" value="Unassembled WGS sequence"/>
</dbReference>
<dbReference type="GO" id="GO:0003700">
    <property type="term" value="F:DNA-binding transcription factor activity"/>
    <property type="evidence" value="ECO:0007669"/>
    <property type="project" value="InterPro"/>
</dbReference>